<sequence>MDGYLGYNQIKMAIEDHEKMTFITPWGTFCYRVMPFILKNAGATYQRAIVTLFHNIIHKEVEVYVDDIIAKLKSENDHFIHLRKLFNRLRKYKLKLNPAKCTFRVRSRKLLRFIVREKGIEVDPDKAKTIIEMSPPKTEMEVRRFLGRVNYIARFISQLTDICTPIFKLLRKNQPMEWNEECQISLDRIKQCLTNPPILMPPIEGKPLILYLIVLQNTMGCLLGKLCETNNQEGAIYYLSKKFTGYEAQYLSLEKTCCALVDIEMMNKNKNQKESWSMFFDGASNLMGHRIDTILMSSQGKHIPVMARLDFEYTNNMYMLKTFKSHPFIGYLITDLKTSILNPIFALVHGYKTSVRTMIGATPFSLVYGMEAVLPIEVEIPSLRLLVEAKLPEAEWVQARFDQLNLIEEKRLDTICHGQTYQRRIKKAFDKKVQP</sequence>
<evidence type="ECO:0000259" key="2">
    <source>
        <dbReference type="Pfam" id="PF17919"/>
    </source>
</evidence>
<dbReference type="InterPro" id="IPR000477">
    <property type="entry name" value="RT_dom"/>
</dbReference>
<evidence type="ECO:0000259" key="1">
    <source>
        <dbReference type="Pfam" id="PF00078"/>
    </source>
</evidence>
<dbReference type="InterPro" id="IPR041577">
    <property type="entry name" value="RT_RNaseH_2"/>
</dbReference>
<name>A0A151U459_CAJCA</name>
<dbReference type="SUPFAM" id="SSF56672">
    <property type="entry name" value="DNA/RNA polymerases"/>
    <property type="match status" value="1"/>
</dbReference>
<dbReference type="Gene3D" id="3.30.70.270">
    <property type="match status" value="2"/>
</dbReference>
<feature type="domain" description="Reverse transcriptase" evidence="1">
    <location>
        <begin position="5"/>
        <end position="111"/>
    </location>
</feature>
<reference evidence="3 4" key="1">
    <citation type="journal article" date="2012" name="Nat. Biotechnol.">
        <title>Draft genome sequence of pigeonpea (Cajanus cajan), an orphan legume crop of resource-poor farmers.</title>
        <authorList>
            <person name="Varshney R.K."/>
            <person name="Chen W."/>
            <person name="Li Y."/>
            <person name="Bharti A.K."/>
            <person name="Saxena R.K."/>
            <person name="Schlueter J.A."/>
            <person name="Donoghue M.T."/>
            <person name="Azam S."/>
            <person name="Fan G."/>
            <person name="Whaley A.M."/>
            <person name="Farmer A.D."/>
            <person name="Sheridan J."/>
            <person name="Iwata A."/>
            <person name="Tuteja R."/>
            <person name="Penmetsa R.V."/>
            <person name="Wu W."/>
            <person name="Upadhyaya H.D."/>
            <person name="Yang S.P."/>
            <person name="Shah T."/>
            <person name="Saxena K.B."/>
            <person name="Michael T."/>
            <person name="McCombie W.R."/>
            <person name="Yang B."/>
            <person name="Zhang G."/>
            <person name="Yang H."/>
            <person name="Wang J."/>
            <person name="Spillane C."/>
            <person name="Cook D.R."/>
            <person name="May G.D."/>
            <person name="Xu X."/>
            <person name="Jackson S.A."/>
        </authorList>
    </citation>
    <scope>NUCLEOTIDE SEQUENCE [LARGE SCALE GENOMIC DNA]</scope>
    <source>
        <strain evidence="4">cv. Asha</strain>
    </source>
</reference>
<dbReference type="AlphaFoldDB" id="A0A151U459"/>
<evidence type="ECO:0000313" key="4">
    <source>
        <dbReference type="Proteomes" id="UP000075243"/>
    </source>
</evidence>
<dbReference type="Pfam" id="PF17919">
    <property type="entry name" value="RT_RNaseH_2"/>
    <property type="match status" value="1"/>
</dbReference>
<organism evidence="3 4">
    <name type="scientific">Cajanus cajan</name>
    <name type="common">Pigeon pea</name>
    <name type="synonym">Cajanus indicus</name>
    <dbReference type="NCBI Taxonomy" id="3821"/>
    <lineage>
        <taxon>Eukaryota</taxon>
        <taxon>Viridiplantae</taxon>
        <taxon>Streptophyta</taxon>
        <taxon>Embryophyta</taxon>
        <taxon>Tracheophyta</taxon>
        <taxon>Spermatophyta</taxon>
        <taxon>Magnoliopsida</taxon>
        <taxon>eudicotyledons</taxon>
        <taxon>Gunneridae</taxon>
        <taxon>Pentapetalae</taxon>
        <taxon>rosids</taxon>
        <taxon>fabids</taxon>
        <taxon>Fabales</taxon>
        <taxon>Fabaceae</taxon>
        <taxon>Papilionoideae</taxon>
        <taxon>50 kb inversion clade</taxon>
        <taxon>NPAAA clade</taxon>
        <taxon>indigoferoid/millettioid clade</taxon>
        <taxon>Phaseoleae</taxon>
        <taxon>Cajanus</taxon>
    </lineage>
</organism>
<feature type="domain" description="Reverse transcriptase/retrotransposon-derived protein RNase H-like" evidence="2">
    <location>
        <begin position="178"/>
        <end position="261"/>
    </location>
</feature>
<dbReference type="FunFam" id="3.30.70.270:FF:000063">
    <property type="entry name" value="Zinc knuckle domaincontaining protein"/>
    <property type="match status" value="1"/>
</dbReference>
<dbReference type="Gene3D" id="3.10.10.10">
    <property type="entry name" value="HIV Type 1 Reverse Transcriptase, subunit A, domain 1"/>
    <property type="match status" value="1"/>
</dbReference>
<evidence type="ECO:0000313" key="3">
    <source>
        <dbReference type="EMBL" id="KYP74061.1"/>
    </source>
</evidence>
<accession>A0A151U459</accession>
<dbReference type="Pfam" id="PF00078">
    <property type="entry name" value="RVT_1"/>
    <property type="match status" value="1"/>
</dbReference>
<dbReference type="PANTHER" id="PTHR48475">
    <property type="entry name" value="RIBONUCLEASE H"/>
    <property type="match status" value="1"/>
</dbReference>
<keyword evidence="4" id="KW-1185">Reference proteome</keyword>
<dbReference type="PANTHER" id="PTHR48475:SF1">
    <property type="entry name" value="RNASE H TYPE-1 DOMAIN-CONTAINING PROTEIN"/>
    <property type="match status" value="1"/>
</dbReference>
<dbReference type="CDD" id="cd01647">
    <property type="entry name" value="RT_LTR"/>
    <property type="match status" value="1"/>
</dbReference>
<dbReference type="InterPro" id="IPR043128">
    <property type="entry name" value="Rev_trsase/Diguanyl_cyclase"/>
</dbReference>
<dbReference type="Gramene" id="C.cajan_06541.t">
    <property type="protein sequence ID" value="C.cajan_06541.t"/>
    <property type="gene ID" value="C.cajan_06541"/>
</dbReference>
<dbReference type="EMBL" id="CM003604">
    <property type="protein sequence ID" value="KYP74061.1"/>
    <property type="molecule type" value="Genomic_DNA"/>
</dbReference>
<gene>
    <name evidence="3" type="ORF">KK1_006729</name>
</gene>
<proteinExistence type="predicted"/>
<protein>
    <submittedName>
        <fullName evidence="3">Retrotransposable element Tf2</fullName>
    </submittedName>
</protein>
<dbReference type="Proteomes" id="UP000075243">
    <property type="component" value="Chromosome 2"/>
</dbReference>
<dbReference type="InterPro" id="IPR043502">
    <property type="entry name" value="DNA/RNA_pol_sf"/>
</dbReference>